<comment type="cofactor">
    <cofactor evidence="1">
        <name>Zn(2+)</name>
        <dbReference type="ChEBI" id="CHEBI:29105"/>
    </cofactor>
</comment>
<evidence type="ECO:0000256" key="5">
    <source>
        <dbReference type="ARBA" id="ARBA00022833"/>
    </source>
</evidence>
<evidence type="ECO:0000256" key="6">
    <source>
        <dbReference type="ARBA" id="ARBA00023049"/>
    </source>
</evidence>
<keyword evidence="7" id="KW-0732">Signal</keyword>
<keyword evidence="4" id="KW-0378">Hydrolase</keyword>
<evidence type="ECO:0000256" key="7">
    <source>
        <dbReference type="SAM" id="SignalP"/>
    </source>
</evidence>
<keyword evidence="3" id="KW-0479">Metal-binding</keyword>
<gene>
    <name evidence="8" type="ORF">LGH74_01510</name>
</gene>
<evidence type="ECO:0000313" key="9">
    <source>
        <dbReference type="Proteomes" id="UP001165296"/>
    </source>
</evidence>
<evidence type="ECO:0000313" key="8">
    <source>
        <dbReference type="EMBL" id="MCB2406642.1"/>
    </source>
</evidence>
<name>A0ABS8AKM1_9BACT</name>
<dbReference type="Proteomes" id="UP001165296">
    <property type="component" value="Unassembled WGS sequence"/>
</dbReference>
<dbReference type="InterPro" id="IPR012962">
    <property type="entry name" value="Pept_M54_archaemetzincn"/>
</dbReference>
<keyword evidence="5" id="KW-0862">Zinc</keyword>
<dbReference type="SUPFAM" id="SSF55486">
    <property type="entry name" value="Metalloproteases ('zincins'), catalytic domain"/>
    <property type="match status" value="1"/>
</dbReference>
<proteinExistence type="predicted"/>
<dbReference type="Gene3D" id="3.40.390.10">
    <property type="entry name" value="Collagenase (Catalytic Domain)"/>
    <property type="match status" value="1"/>
</dbReference>
<comment type="caution">
    <text evidence="8">The sequence shown here is derived from an EMBL/GenBank/DDBJ whole genome shotgun (WGS) entry which is preliminary data.</text>
</comment>
<evidence type="ECO:0000256" key="2">
    <source>
        <dbReference type="ARBA" id="ARBA00022670"/>
    </source>
</evidence>
<keyword evidence="6" id="KW-0482">Metalloprotease</keyword>
<accession>A0ABS8AKM1</accession>
<organism evidence="8 9">
    <name type="scientific">Hymenobacter lucidus</name>
    <dbReference type="NCBI Taxonomy" id="2880930"/>
    <lineage>
        <taxon>Bacteria</taxon>
        <taxon>Pseudomonadati</taxon>
        <taxon>Bacteroidota</taxon>
        <taxon>Cytophagia</taxon>
        <taxon>Cytophagales</taxon>
        <taxon>Hymenobacteraceae</taxon>
        <taxon>Hymenobacter</taxon>
    </lineage>
</organism>
<evidence type="ECO:0000256" key="4">
    <source>
        <dbReference type="ARBA" id="ARBA00022801"/>
    </source>
</evidence>
<dbReference type="InterPro" id="IPR024079">
    <property type="entry name" value="MetalloPept_cat_dom_sf"/>
</dbReference>
<dbReference type="EMBL" id="JAJADR010000001">
    <property type="protein sequence ID" value="MCB2406642.1"/>
    <property type="molecule type" value="Genomic_DNA"/>
</dbReference>
<feature type="signal peptide" evidence="7">
    <location>
        <begin position="1"/>
        <end position="21"/>
    </location>
</feature>
<dbReference type="Pfam" id="PF07998">
    <property type="entry name" value="Peptidase_M54"/>
    <property type="match status" value="1"/>
</dbReference>
<protein>
    <submittedName>
        <fullName evidence="8">Archaemetzincin</fullName>
    </submittedName>
</protein>
<evidence type="ECO:0000256" key="3">
    <source>
        <dbReference type="ARBA" id="ARBA00022723"/>
    </source>
</evidence>
<keyword evidence="2" id="KW-0645">Protease</keyword>
<dbReference type="RefSeq" id="WP_226170808.1">
    <property type="nucleotide sequence ID" value="NZ_JAJADR010000001.1"/>
</dbReference>
<dbReference type="PANTHER" id="PTHR15910:SF1">
    <property type="entry name" value="ARCHAEMETZINCIN-2"/>
    <property type="match status" value="1"/>
</dbReference>
<feature type="chain" id="PRO_5045797248" evidence="7">
    <location>
        <begin position="22"/>
        <end position="298"/>
    </location>
</feature>
<reference evidence="8" key="1">
    <citation type="submission" date="2021-10" db="EMBL/GenBank/DDBJ databases">
        <authorList>
            <person name="Dean J.D."/>
            <person name="Kim M.K."/>
            <person name="Newey C.N."/>
            <person name="Stoker T.S."/>
            <person name="Thompson D.W."/>
            <person name="Grose J.H."/>
        </authorList>
    </citation>
    <scope>NUCLEOTIDE SEQUENCE</scope>
    <source>
        <strain evidence="8">BT178</strain>
    </source>
</reference>
<dbReference type="CDD" id="cd11375">
    <property type="entry name" value="Peptidase_M54"/>
    <property type="match status" value="1"/>
</dbReference>
<keyword evidence="9" id="KW-1185">Reference proteome</keyword>
<evidence type="ECO:0000256" key="1">
    <source>
        <dbReference type="ARBA" id="ARBA00001947"/>
    </source>
</evidence>
<sequence length="298" mass="33839">MTATHFLALLVLLCCSGSSSTADPALRQADIYFQAIRENDVPLKKPQPGEWLYEHQEPGQNVAAYQQLHPVRPGSVVHTIYLQPVGRFSVLQRQALAATREYLRIFYQQPVVLLPTVADTLVPPTARRRQGGHEQLLAPYLLDNYLKAHRPSAGLALMAISAKDLYPKPEWNYVFGLASYPDRVGVTSIYRLQDQTLTTKNYARSLARLIAISSHEIGHMFSLHHCTYAHCVMNGTNSLSETDATPNRLCSECQMKLHWNFQYDNTRRLQDLAAFFGKHQLRRDYLLAGRDLRKLPSH</sequence>
<dbReference type="PANTHER" id="PTHR15910">
    <property type="entry name" value="ARCHAEMETZINCIN"/>
    <property type="match status" value="1"/>
</dbReference>